<gene>
    <name evidence="1" type="ORF">C6Y39_12250</name>
</gene>
<name>A0ABX5CP60_9ALTE</name>
<evidence type="ECO:0000313" key="1">
    <source>
        <dbReference type="EMBL" id="PRO68415.1"/>
    </source>
</evidence>
<protein>
    <submittedName>
        <fullName evidence="1">Uncharacterized protein</fullName>
    </submittedName>
</protein>
<sequence length="113" mass="13248">MKTSHRPFESREHEESLNQFLHYAKSVLPSIAAMKKNTWPIHNDHCFMRVILDNVCGCAWYDVIPSPAYQNLSEEYAIAAAQLAKRIACESVSLHTLNERSKHWRKKQYRLDF</sequence>
<dbReference type="Proteomes" id="UP000239539">
    <property type="component" value="Unassembled WGS sequence"/>
</dbReference>
<proteinExistence type="predicted"/>
<accession>A0ABX5CP60</accession>
<evidence type="ECO:0000313" key="2">
    <source>
        <dbReference type="Proteomes" id="UP000239539"/>
    </source>
</evidence>
<comment type="caution">
    <text evidence="1">The sequence shown here is derived from an EMBL/GenBank/DDBJ whole genome shotgun (WGS) entry which is preliminary data.</text>
</comment>
<reference evidence="2" key="1">
    <citation type="journal article" date="2020" name="Int. J. Syst. Evol. Microbiol.">
        <title>Alteromonas alba sp. nov., a marine bacterium isolated from the seawater of the West Pacific Ocean.</title>
        <authorList>
            <person name="Sun C."/>
            <person name="Wu Y.-H."/>
            <person name="Xamxidin M."/>
            <person name="Cheng H."/>
            <person name="Xu X.-W."/>
        </authorList>
    </citation>
    <scope>NUCLEOTIDE SEQUENCE [LARGE SCALE GENOMIC DNA]</scope>
    <source>
        <strain evidence="2">9a2</strain>
    </source>
</reference>
<dbReference type="EMBL" id="PVNO01000026">
    <property type="protein sequence ID" value="PRO68415.1"/>
    <property type="molecule type" value="Genomic_DNA"/>
</dbReference>
<keyword evidence="2" id="KW-1185">Reference proteome</keyword>
<organism evidence="1 2">
    <name type="scientific">Alteromonas gracilis</name>
    <dbReference type="NCBI Taxonomy" id="1479524"/>
    <lineage>
        <taxon>Bacteria</taxon>
        <taxon>Pseudomonadati</taxon>
        <taxon>Pseudomonadota</taxon>
        <taxon>Gammaproteobacteria</taxon>
        <taxon>Alteromonadales</taxon>
        <taxon>Alteromonadaceae</taxon>
        <taxon>Alteromonas/Salinimonas group</taxon>
        <taxon>Alteromonas</taxon>
    </lineage>
</organism>